<dbReference type="GO" id="GO:0141148">
    <property type="term" value="F:enoyl-[acyl-carrier-protein] reductase (NADPH) activity"/>
    <property type="evidence" value="ECO:0007669"/>
    <property type="project" value="UniProtKB-EC"/>
</dbReference>
<sequence>MKAVLRTHVFDAYAMAAVIIRRFLGTKALPNSAKALTFRSFGQPENVIEISESPLNREIAANQVLVRFIASPVNPADINTVQGVYAIKPSLPAIGGHEGVAEVIECGSNVKQFKIGDWVIPSLAGFGTWRTYAVAKEDQFYLIDNQLDALSAAQLSVNPCTAYRMLKDFVHLKAGDSVIQNGANSAVGVNVIQLAKLWQIKTINVVRNRENLKELVDELKQLGADYVITEEDLRQKDVMAEIWKQVPKPKLAFNCVGGKNATDCMRHLADTGTMITYGGMSKQPLTVPTGSLIFKDQRFKGYWMTRWVQENEHSPERASMLEFICKALKDGKLKSPKAIPVDLNDYKDAFEKIAKGKSEGKIVFVMK</sequence>
<comment type="catalytic activity">
    <reaction evidence="14">
        <text>a 2,3-saturated acyl-[ACP] + NADP(+) = a (2E)-enoyl-[ACP] + NADPH + H(+)</text>
        <dbReference type="Rhea" id="RHEA:22564"/>
        <dbReference type="Rhea" id="RHEA-COMP:9925"/>
        <dbReference type="Rhea" id="RHEA-COMP:9926"/>
        <dbReference type="ChEBI" id="CHEBI:15378"/>
        <dbReference type="ChEBI" id="CHEBI:57783"/>
        <dbReference type="ChEBI" id="CHEBI:58349"/>
        <dbReference type="ChEBI" id="CHEBI:78784"/>
        <dbReference type="ChEBI" id="CHEBI:78785"/>
        <dbReference type="EC" id="1.3.1.104"/>
    </reaction>
</comment>
<gene>
    <name evidence="17" type="ORF">B4U79_01613</name>
</gene>
<dbReference type="SUPFAM" id="SSF50129">
    <property type="entry name" value="GroES-like"/>
    <property type="match status" value="1"/>
</dbReference>
<dbReference type="Proteomes" id="UP000285301">
    <property type="component" value="Unassembled WGS sequence"/>
</dbReference>
<keyword evidence="10" id="KW-0275">Fatty acid biosynthesis</keyword>
<dbReference type="InterPro" id="IPR051034">
    <property type="entry name" value="Mito_Enoyl-ACP_Reductase"/>
</dbReference>
<dbReference type="AlphaFoldDB" id="A0A3S3QCM8"/>
<keyword evidence="5" id="KW-0521">NADP</keyword>
<dbReference type="PANTHER" id="PTHR43981">
    <property type="entry name" value="ENOYL-[ACYL-CARRIER-PROTEIN] REDUCTASE, MITOCHONDRIAL"/>
    <property type="match status" value="1"/>
</dbReference>
<evidence type="ECO:0000259" key="16">
    <source>
        <dbReference type="SMART" id="SM00829"/>
    </source>
</evidence>
<dbReference type="GO" id="GO:0005739">
    <property type="term" value="C:mitochondrion"/>
    <property type="evidence" value="ECO:0007669"/>
    <property type="project" value="UniProtKB-SubCell"/>
</dbReference>
<organism evidence="17 18">
    <name type="scientific">Dinothrombium tinctorium</name>
    <dbReference type="NCBI Taxonomy" id="1965070"/>
    <lineage>
        <taxon>Eukaryota</taxon>
        <taxon>Metazoa</taxon>
        <taxon>Ecdysozoa</taxon>
        <taxon>Arthropoda</taxon>
        <taxon>Chelicerata</taxon>
        <taxon>Arachnida</taxon>
        <taxon>Acari</taxon>
        <taxon>Acariformes</taxon>
        <taxon>Trombidiformes</taxon>
        <taxon>Prostigmata</taxon>
        <taxon>Anystina</taxon>
        <taxon>Parasitengona</taxon>
        <taxon>Trombidioidea</taxon>
        <taxon>Trombidiidae</taxon>
        <taxon>Dinothrombium</taxon>
    </lineage>
</organism>
<evidence type="ECO:0000256" key="5">
    <source>
        <dbReference type="ARBA" id="ARBA00022857"/>
    </source>
</evidence>
<keyword evidence="6" id="KW-0809">Transit peptide</keyword>
<dbReference type="PANTHER" id="PTHR43981:SF2">
    <property type="entry name" value="ENOYL-[ACYL-CARRIER-PROTEIN] REDUCTASE, MITOCHONDRIAL"/>
    <property type="match status" value="1"/>
</dbReference>
<dbReference type="GO" id="GO:0006633">
    <property type="term" value="P:fatty acid biosynthetic process"/>
    <property type="evidence" value="ECO:0007669"/>
    <property type="project" value="UniProtKB-KW"/>
</dbReference>
<accession>A0A3S3QCM8</accession>
<dbReference type="FunFam" id="3.40.50.720:FF:000112">
    <property type="entry name" value="Enoyl-[acyl-carrier-protein] reductase 1, mitochondrial"/>
    <property type="match status" value="1"/>
</dbReference>
<evidence type="ECO:0000256" key="9">
    <source>
        <dbReference type="ARBA" id="ARBA00023128"/>
    </source>
</evidence>
<evidence type="ECO:0000256" key="12">
    <source>
        <dbReference type="ARBA" id="ARBA00041058"/>
    </source>
</evidence>
<evidence type="ECO:0000256" key="8">
    <source>
        <dbReference type="ARBA" id="ARBA00023098"/>
    </source>
</evidence>
<evidence type="ECO:0000256" key="3">
    <source>
        <dbReference type="ARBA" id="ARBA00022516"/>
    </source>
</evidence>
<dbReference type="SMART" id="SM00829">
    <property type="entry name" value="PKS_ER"/>
    <property type="match status" value="1"/>
</dbReference>
<keyword evidence="15" id="KW-0175">Coiled coil</keyword>
<comment type="similarity">
    <text evidence="2">Belongs to the zinc-containing alcohol dehydrogenase family. Quinone oxidoreductase subfamily.</text>
</comment>
<keyword evidence="18" id="KW-1185">Reference proteome</keyword>
<dbReference type="EC" id="1.3.1.104" evidence="11"/>
<evidence type="ECO:0000256" key="11">
    <source>
        <dbReference type="ARBA" id="ARBA00038963"/>
    </source>
</evidence>
<evidence type="ECO:0000256" key="14">
    <source>
        <dbReference type="ARBA" id="ARBA00048843"/>
    </source>
</evidence>
<evidence type="ECO:0000256" key="4">
    <source>
        <dbReference type="ARBA" id="ARBA00022832"/>
    </source>
</evidence>
<dbReference type="STRING" id="1965070.A0A3S3QCM8"/>
<evidence type="ECO:0000256" key="2">
    <source>
        <dbReference type="ARBA" id="ARBA00010371"/>
    </source>
</evidence>
<keyword evidence="8" id="KW-0443">Lipid metabolism</keyword>
<dbReference type="Gene3D" id="3.40.50.720">
    <property type="entry name" value="NAD(P)-binding Rossmann-like Domain"/>
    <property type="match status" value="1"/>
</dbReference>
<proteinExistence type="inferred from homology"/>
<keyword evidence="7" id="KW-0560">Oxidoreductase</keyword>
<dbReference type="Gene3D" id="3.90.180.10">
    <property type="entry name" value="Medium-chain alcohol dehydrogenases, catalytic domain"/>
    <property type="match status" value="1"/>
</dbReference>
<dbReference type="InterPro" id="IPR013149">
    <property type="entry name" value="ADH-like_C"/>
</dbReference>
<keyword evidence="9" id="KW-0496">Mitochondrion</keyword>
<dbReference type="InterPro" id="IPR036291">
    <property type="entry name" value="NAD(P)-bd_dom_sf"/>
</dbReference>
<evidence type="ECO:0000256" key="6">
    <source>
        <dbReference type="ARBA" id="ARBA00022946"/>
    </source>
</evidence>
<feature type="coiled-coil region" evidence="15">
    <location>
        <begin position="205"/>
        <end position="232"/>
    </location>
</feature>
<evidence type="ECO:0000313" key="18">
    <source>
        <dbReference type="Proteomes" id="UP000285301"/>
    </source>
</evidence>
<keyword evidence="3" id="KW-0444">Lipid biosynthesis</keyword>
<dbReference type="Pfam" id="PF08240">
    <property type="entry name" value="ADH_N"/>
    <property type="match status" value="1"/>
</dbReference>
<evidence type="ECO:0000256" key="10">
    <source>
        <dbReference type="ARBA" id="ARBA00023160"/>
    </source>
</evidence>
<dbReference type="SUPFAM" id="SSF51735">
    <property type="entry name" value="NAD(P)-binding Rossmann-fold domains"/>
    <property type="match status" value="1"/>
</dbReference>
<dbReference type="OrthoDB" id="7482721at2759"/>
<keyword evidence="4" id="KW-0276">Fatty acid metabolism</keyword>
<dbReference type="InterPro" id="IPR013154">
    <property type="entry name" value="ADH-like_N"/>
</dbReference>
<dbReference type="EMBL" id="NCKU01003646">
    <property type="protein sequence ID" value="RWS07128.1"/>
    <property type="molecule type" value="Genomic_DNA"/>
</dbReference>
<reference evidence="17 18" key="1">
    <citation type="journal article" date="2018" name="Gigascience">
        <title>Genomes of trombidid mites reveal novel predicted allergens and laterally-transferred genes associated with secondary metabolism.</title>
        <authorList>
            <person name="Dong X."/>
            <person name="Chaisiri K."/>
            <person name="Xia D."/>
            <person name="Armstrong S.D."/>
            <person name="Fang Y."/>
            <person name="Donnelly M.J."/>
            <person name="Kadowaki T."/>
            <person name="McGarry J.W."/>
            <person name="Darby A.C."/>
            <person name="Makepeace B.L."/>
        </authorList>
    </citation>
    <scope>NUCLEOTIDE SEQUENCE [LARGE SCALE GENOMIC DNA]</scope>
    <source>
        <strain evidence="17">UoL-WK</strain>
    </source>
</reference>
<dbReference type="FunFam" id="3.90.180.10:FF:000010">
    <property type="entry name" value="Enoyl-[acyl-carrier-protein] reductase, mitochondrial"/>
    <property type="match status" value="1"/>
</dbReference>
<dbReference type="InterPro" id="IPR011032">
    <property type="entry name" value="GroES-like_sf"/>
</dbReference>
<name>A0A3S3QCM8_9ACAR</name>
<dbReference type="Pfam" id="PF00107">
    <property type="entry name" value="ADH_zinc_N"/>
    <property type="match status" value="1"/>
</dbReference>
<evidence type="ECO:0000256" key="1">
    <source>
        <dbReference type="ARBA" id="ARBA00004173"/>
    </source>
</evidence>
<feature type="domain" description="Enoyl reductase (ER)" evidence="16">
    <location>
        <begin position="42"/>
        <end position="364"/>
    </location>
</feature>
<evidence type="ECO:0000256" key="13">
    <source>
        <dbReference type="ARBA" id="ARBA00042123"/>
    </source>
</evidence>
<evidence type="ECO:0000256" key="15">
    <source>
        <dbReference type="SAM" id="Coils"/>
    </source>
</evidence>
<comment type="subcellular location">
    <subcellularLocation>
        <location evidence="1">Mitochondrion</location>
    </subcellularLocation>
</comment>
<dbReference type="CDD" id="cd08290">
    <property type="entry name" value="ETR"/>
    <property type="match status" value="1"/>
</dbReference>
<protein>
    <recommendedName>
        <fullName evidence="12">Enoyl-[acyl-carrier-protein] reductase, mitochondrial</fullName>
        <ecNumber evidence="11">1.3.1.104</ecNumber>
    </recommendedName>
    <alternativeName>
        <fullName evidence="13">2-enoyl thioester reductase</fullName>
    </alternativeName>
</protein>
<evidence type="ECO:0000256" key="7">
    <source>
        <dbReference type="ARBA" id="ARBA00023002"/>
    </source>
</evidence>
<evidence type="ECO:0000313" key="17">
    <source>
        <dbReference type="EMBL" id="RWS07128.1"/>
    </source>
</evidence>
<comment type="caution">
    <text evidence="17">The sequence shown here is derived from an EMBL/GenBank/DDBJ whole genome shotgun (WGS) entry which is preliminary data.</text>
</comment>
<dbReference type="InterPro" id="IPR020843">
    <property type="entry name" value="ER"/>
</dbReference>